<feature type="non-terminal residue" evidence="1">
    <location>
        <position position="1"/>
    </location>
</feature>
<dbReference type="Gene3D" id="3.40.50.300">
    <property type="entry name" value="P-loop containing nucleotide triphosphate hydrolases"/>
    <property type="match status" value="1"/>
</dbReference>
<dbReference type="SUPFAM" id="SSF52540">
    <property type="entry name" value="P-loop containing nucleoside triphosphate hydrolases"/>
    <property type="match status" value="1"/>
</dbReference>
<sequence length="389" mass="42598">AGCERCVARVLAAEDLADSVGLGRFLRRHGIVVEPGEPDPALKDIFKDIFELSFACASMAILRCPTLSPSTQSPSTQTPSTQTLSTQLFSGEQLKLVILTPQQRELVKRKSSAIFICGGSGTGKTLVLRLRALDLARRGEVLVVNMAGGMLTGELRKDFKGMEKIEVVDGRKEGLHKDIHKDIHNDLHRLMDYVQIRGKGRHVLIDEVPITLGFEGRLTAAALSAHWSKAAHATGIRSIALAFRTNDRAWSRDVALEDLRPGRVRLDILDRIKRNSRNVADLLLAIGDHSRRTFLSRERTLPMTLEEPSEQWLPRLSVLPPCLENVCSGDICRATRAAQVIHDIHAAHDLHGCSSSVFVVVKDEADKAMMAAALASLGPRPAAAVEEEG</sequence>
<organism evidence="1">
    <name type="scientific">Darwinula stevensoni</name>
    <dbReference type="NCBI Taxonomy" id="69355"/>
    <lineage>
        <taxon>Eukaryota</taxon>
        <taxon>Metazoa</taxon>
        <taxon>Ecdysozoa</taxon>
        <taxon>Arthropoda</taxon>
        <taxon>Crustacea</taxon>
        <taxon>Oligostraca</taxon>
        <taxon>Ostracoda</taxon>
        <taxon>Podocopa</taxon>
        <taxon>Podocopida</taxon>
        <taxon>Darwinulocopina</taxon>
        <taxon>Darwinuloidea</taxon>
        <taxon>Darwinulidae</taxon>
        <taxon>Darwinula</taxon>
    </lineage>
</organism>
<evidence type="ECO:0000313" key="1">
    <source>
        <dbReference type="EMBL" id="CAD7254987.1"/>
    </source>
</evidence>
<dbReference type="InterPro" id="IPR027417">
    <property type="entry name" value="P-loop_NTPase"/>
</dbReference>
<reference evidence="1" key="1">
    <citation type="submission" date="2020-11" db="EMBL/GenBank/DDBJ databases">
        <authorList>
            <person name="Tran Van P."/>
        </authorList>
    </citation>
    <scope>NUCLEOTIDE SEQUENCE</scope>
</reference>
<dbReference type="EMBL" id="LR914714">
    <property type="protein sequence ID" value="CAD7254987.1"/>
    <property type="molecule type" value="Genomic_DNA"/>
</dbReference>
<dbReference type="Proteomes" id="UP000677054">
    <property type="component" value="Unassembled WGS sequence"/>
</dbReference>
<dbReference type="AlphaFoldDB" id="A0A7R9AIK8"/>
<proteinExistence type="predicted"/>
<gene>
    <name evidence="1" type="ORF">DSTB1V02_LOCUS14733</name>
</gene>
<accession>A0A7R9AIK8</accession>
<protein>
    <submittedName>
        <fullName evidence="1">Uncharacterized protein</fullName>
    </submittedName>
</protein>
<name>A0A7R9AIK8_9CRUS</name>
<keyword evidence="2" id="KW-1185">Reference proteome</keyword>
<feature type="non-terminal residue" evidence="1">
    <location>
        <position position="389"/>
    </location>
</feature>
<evidence type="ECO:0000313" key="2">
    <source>
        <dbReference type="Proteomes" id="UP000677054"/>
    </source>
</evidence>
<dbReference type="EMBL" id="CAJPEV010015196">
    <property type="protein sequence ID" value="CAG0907115.1"/>
    <property type="molecule type" value="Genomic_DNA"/>
</dbReference>
<dbReference type="OrthoDB" id="8177873at2759"/>